<dbReference type="InParanoid" id="A0A2K3E4E2"/>
<accession>A0A2K3E4E2</accession>
<dbReference type="Proteomes" id="UP000006906">
    <property type="component" value="Chromosome 2"/>
</dbReference>
<sequence>MGLQLRKCPLVLQGYTVLAVNTRFCGRIILKRFCQDRAFLMRKVLSLKAVRCTYLKDLLRDGRMNHGLVVLQISVTF</sequence>
<dbReference type="KEGG" id="cre:CHLRE_02g141346v5"/>
<evidence type="ECO:0000313" key="1">
    <source>
        <dbReference type="EMBL" id="PNW87597.1"/>
    </source>
</evidence>
<gene>
    <name evidence="1" type="ORF">CHLRE_02g141346v5</name>
</gene>
<name>A0A2K3E4E2_CHLRE</name>
<dbReference type="Gramene" id="PNW87597">
    <property type="protein sequence ID" value="PNW87597"/>
    <property type="gene ID" value="CHLRE_02g141346v5"/>
</dbReference>
<reference evidence="1 2" key="1">
    <citation type="journal article" date="2007" name="Science">
        <title>The Chlamydomonas genome reveals the evolution of key animal and plant functions.</title>
        <authorList>
            <person name="Merchant S.S."/>
            <person name="Prochnik S.E."/>
            <person name="Vallon O."/>
            <person name="Harris E.H."/>
            <person name="Karpowicz S.J."/>
            <person name="Witman G.B."/>
            <person name="Terry A."/>
            <person name="Salamov A."/>
            <person name="Fritz-Laylin L.K."/>
            <person name="Marechal-Drouard L."/>
            <person name="Marshall W.F."/>
            <person name="Qu L.H."/>
            <person name="Nelson D.R."/>
            <person name="Sanderfoot A.A."/>
            <person name="Spalding M.H."/>
            <person name="Kapitonov V.V."/>
            <person name="Ren Q."/>
            <person name="Ferris P."/>
            <person name="Lindquist E."/>
            <person name="Shapiro H."/>
            <person name="Lucas S.M."/>
            <person name="Grimwood J."/>
            <person name="Schmutz J."/>
            <person name="Cardol P."/>
            <person name="Cerutti H."/>
            <person name="Chanfreau G."/>
            <person name="Chen C.L."/>
            <person name="Cognat V."/>
            <person name="Croft M.T."/>
            <person name="Dent R."/>
            <person name="Dutcher S."/>
            <person name="Fernandez E."/>
            <person name="Fukuzawa H."/>
            <person name="Gonzalez-Ballester D."/>
            <person name="Gonzalez-Halphen D."/>
            <person name="Hallmann A."/>
            <person name="Hanikenne M."/>
            <person name="Hippler M."/>
            <person name="Inwood W."/>
            <person name="Jabbari K."/>
            <person name="Kalanon M."/>
            <person name="Kuras R."/>
            <person name="Lefebvre P.A."/>
            <person name="Lemaire S.D."/>
            <person name="Lobanov A.V."/>
            <person name="Lohr M."/>
            <person name="Manuell A."/>
            <person name="Meier I."/>
            <person name="Mets L."/>
            <person name="Mittag M."/>
            <person name="Mittelmeier T."/>
            <person name="Moroney J.V."/>
            <person name="Moseley J."/>
            <person name="Napoli C."/>
            <person name="Nedelcu A.M."/>
            <person name="Niyogi K."/>
            <person name="Novoselov S.V."/>
            <person name="Paulsen I.T."/>
            <person name="Pazour G."/>
            <person name="Purton S."/>
            <person name="Ral J.P."/>
            <person name="Riano-Pachon D.M."/>
            <person name="Riekhof W."/>
            <person name="Rymarquis L."/>
            <person name="Schroda M."/>
            <person name="Stern D."/>
            <person name="Umen J."/>
            <person name="Willows R."/>
            <person name="Wilson N."/>
            <person name="Zimmer S.L."/>
            <person name="Allmer J."/>
            <person name="Balk J."/>
            <person name="Bisova K."/>
            <person name="Chen C.J."/>
            <person name="Elias M."/>
            <person name="Gendler K."/>
            <person name="Hauser C."/>
            <person name="Lamb M.R."/>
            <person name="Ledford H."/>
            <person name="Long J.C."/>
            <person name="Minagawa J."/>
            <person name="Page M.D."/>
            <person name="Pan J."/>
            <person name="Pootakham W."/>
            <person name="Roje S."/>
            <person name="Rose A."/>
            <person name="Stahlberg E."/>
            <person name="Terauchi A.M."/>
            <person name="Yang P."/>
            <person name="Ball S."/>
            <person name="Bowler C."/>
            <person name="Dieckmann C.L."/>
            <person name="Gladyshev V.N."/>
            <person name="Green P."/>
            <person name="Jorgensen R."/>
            <person name="Mayfield S."/>
            <person name="Mueller-Roeber B."/>
            <person name="Rajamani S."/>
            <person name="Sayre R.T."/>
            <person name="Brokstein P."/>
            <person name="Dubchak I."/>
            <person name="Goodstein D."/>
            <person name="Hornick L."/>
            <person name="Huang Y.W."/>
            <person name="Jhaveri J."/>
            <person name="Luo Y."/>
            <person name="Martinez D."/>
            <person name="Ngau W.C."/>
            <person name="Otillar B."/>
            <person name="Poliakov A."/>
            <person name="Porter A."/>
            <person name="Szajkowski L."/>
            <person name="Werner G."/>
            <person name="Zhou K."/>
            <person name="Grigoriev I.V."/>
            <person name="Rokhsar D.S."/>
            <person name="Grossman A.R."/>
        </authorList>
    </citation>
    <scope>NUCLEOTIDE SEQUENCE [LARGE SCALE GENOMIC DNA]</scope>
    <source>
        <strain evidence="2">CC-503</strain>
    </source>
</reference>
<dbReference type="AlphaFoldDB" id="A0A2K3E4E2"/>
<organism evidence="1 2">
    <name type="scientific">Chlamydomonas reinhardtii</name>
    <name type="common">Chlamydomonas smithii</name>
    <dbReference type="NCBI Taxonomy" id="3055"/>
    <lineage>
        <taxon>Eukaryota</taxon>
        <taxon>Viridiplantae</taxon>
        <taxon>Chlorophyta</taxon>
        <taxon>core chlorophytes</taxon>
        <taxon>Chlorophyceae</taxon>
        <taxon>CS clade</taxon>
        <taxon>Chlamydomonadales</taxon>
        <taxon>Chlamydomonadaceae</taxon>
        <taxon>Chlamydomonas</taxon>
    </lineage>
</organism>
<dbReference type="GeneID" id="5729346"/>
<protein>
    <submittedName>
        <fullName evidence="1">Uncharacterized protein</fullName>
    </submittedName>
</protein>
<evidence type="ECO:0000313" key="2">
    <source>
        <dbReference type="Proteomes" id="UP000006906"/>
    </source>
</evidence>
<dbReference type="EMBL" id="CM008963">
    <property type="protein sequence ID" value="PNW87597.1"/>
    <property type="molecule type" value="Genomic_DNA"/>
</dbReference>
<dbReference type="RefSeq" id="XP_001703807.2">
    <property type="nucleotide sequence ID" value="XM_001703755.2"/>
</dbReference>
<keyword evidence="2" id="KW-1185">Reference proteome</keyword>
<proteinExistence type="predicted"/>